<keyword evidence="3" id="KW-0418">Kinase</keyword>
<comment type="caution">
    <text evidence="3">The sequence shown here is derived from an EMBL/GenBank/DDBJ whole genome shotgun (WGS) entry which is preliminary data.</text>
</comment>
<feature type="transmembrane region" description="Helical" evidence="1">
    <location>
        <begin position="57"/>
        <end position="78"/>
    </location>
</feature>
<protein>
    <submittedName>
        <fullName evidence="3">Sensor histidine kinase</fullName>
    </submittedName>
</protein>
<accession>A0A2U2HGQ2</accession>
<sequence>MQGIQAAGLNGGAADAERAAVADAGVERAYWLCQLGGWGALTVFNVWSSTAGSWDSVLRFAAAKTTCMVFGFALSHWWRLHLRERGWLHGSGAFPVKRFLAWLLALALVQTGVLVLSDQIFRDGRFLTDEPDAVPRLVVAVFFLWFGVFLVWTLCYAFAQSRRRATRFELEKLELEVSVKDAELRALQAQINPHFFFNSLNSIRALIYQDAAAAARAVGQLAGMMRHSLQAGQADTVRLADELAAVDAYLGMEKLRFDERLHLTVDVPDALLEVALPPMALQTLVENAVKHGVERSMEVCELRIAARRVDDMVEISIANQGQLAAASASTRLGLVNTSKRLALLFGPRATCTLSAHDGWVVARITLPQETA</sequence>
<dbReference type="GO" id="GO:0000155">
    <property type="term" value="F:phosphorelay sensor kinase activity"/>
    <property type="evidence" value="ECO:0007669"/>
    <property type="project" value="InterPro"/>
</dbReference>
<proteinExistence type="predicted"/>
<organism evidence="3 4">
    <name type="scientific">Massilia glaciei</name>
    <dbReference type="NCBI Taxonomy" id="1524097"/>
    <lineage>
        <taxon>Bacteria</taxon>
        <taxon>Pseudomonadati</taxon>
        <taxon>Pseudomonadota</taxon>
        <taxon>Betaproteobacteria</taxon>
        <taxon>Burkholderiales</taxon>
        <taxon>Oxalobacteraceae</taxon>
        <taxon>Telluria group</taxon>
        <taxon>Massilia</taxon>
    </lineage>
</organism>
<dbReference type="Pfam" id="PF06580">
    <property type="entry name" value="His_kinase"/>
    <property type="match status" value="1"/>
</dbReference>
<keyword evidence="1" id="KW-0812">Transmembrane</keyword>
<evidence type="ECO:0000313" key="4">
    <source>
        <dbReference type="Proteomes" id="UP000241421"/>
    </source>
</evidence>
<dbReference type="EMBL" id="PXWF02000268">
    <property type="protein sequence ID" value="PWF44371.1"/>
    <property type="molecule type" value="Genomic_DNA"/>
</dbReference>
<name>A0A2U2HGQ2_9BURK</name>
<keyword evidence="1" id="KW-0472">Membrane</keyword>
<dbReference type="RefSeq" id="WP_106759013.1">
    <property type="nucleotide sequence ID" value="NZ_PXWF02000268.1"/>
</dbReference>
<dbReference type="Gene3D" id="3.30.565.10">
    <property type="entry name" value="Histidine kinase-like ATPase, C-terminal domain"/>
    <property type="match status" value="1"/>
</dbReference>
<dbReference type="Proteomes" id="UP000241421">
    <property type="component" value="Unassembled WGS sequence"/>
</dbReference>
<dbReference type="InterPro" id="IPR010559">
    <property type="entry name" value="Sig_transdc_His_kin_internal"/>
</dbReference>
<gene>
    <name evidence="3" type="ORF">C7C56_019365</name>
</gene>
<feature type="transmembrane region" description="Helical" evidence="1">
    <location>
        <begin position="137"/>
        <end position="159"/>
    </location>
</feature>
<reference evidence="3 4" key="1">
    <citation type="submission" date="2018-04" db="EMBL/GenBank/DDBJ databases">
        <title>Massilia violaceinigra sp. nov., a novel purple-pigmented bacterium isolated from Tianshan glacier, Xinjiang, China.</title>
        <authorList>
            <person name="Wang H."/>
        </authorList>
    </citation>
    <scope>NUCLEOTIDE SEQUENCE [LARGE SCALE GENOMIC DNA]</scope>
    <source>
        <strain evidence="3 4">B448-2</strain>
    </source>
</reference>
<dbReference type="OrthoDB" id="2514702at2"/>
<dbReference type="AlphaFoldDB" id="A0A2U2HGQ2"/>
<evidence type="ECO:0000313" key="3">
    <source>
        <dbReference type="EMBL" id="PWF44371.1"/>
    </source>
</evidence>
<keyword evidence="4" id="KW-1185">Reference proteome</keyword>
<feature type="transmembrane region" description="Helical" evidence="1">
    <location>
        <begin position="99"/>
        <end position="117"/>
    </location>
</feature>
<feature type="domain" description="Signal transduction histidine kinase internal region" evidence="2">
    <location>
        <begin position="182"/>
        <end position="261"/>
    </location>
</feature>
<dbReference type="GO" id="GO:0016020">
    <property type="term" value="C:membrane"/>
    <property type="evidence" value="ECO:0007669"/>
    <property type="project" value="InterPro"/>
</dbReference>
<dbReference type="InterPro" id="IPR050640">
    <property type="entry name" value="Bact_2-comp_sensor_kinase"/>
</dbReference>
<evidence type="ECO:0000259" key="2">
    <source>
        <dbReference type="Pfam" id="PF06580"/>
    </source>
</evidence>
<dbReference type="PANTHER" id="PTHR34220:SF7">
    <property type="entry name" value="SENSOR HISTIDINE KINASE YPDA"/>
    <property type="match status" value="1"/>
</dbReference>
<keyword evidence="1" id="KW-1133">Transmembrane helix</keyword>
<evidence type="ECO:0000256" key="1">
    <source>
        <dbReference type="SAM" id="Phobius"/>
    </source>
</evidence>
<dbReference type="PANTHER" id="PTHR34220">
    <property type="entry name" value="SENSOR HISTIDINE KINASE YPDA"/>
    <property type="match status" value="1"/>
</dbReference>
<keyword evidence="3" id="KW-0808">Transferase</keyword>
<dbReference type="SUPFAM" id="SSF55874">
    <property type="entry name" value="ATPase domain of HSP90 chaperone/DNA topoisomerase II/histidine kinase"/>
    <property type="match status" value="1"/>
</dbReference>
<dbReference type="InterPro" id="IPR036890">
    <property type="entry name" value="HATPase_C_sf"/>
</dbReference>